<name>A0A6A6DFX2_9PEZI</name>
<evidence type="ECO:0000313" key="2">
    <source>
        <dbReference type="Proteomes" id="UP000800200"/>
    </source>
</evidence>
<organism evidence="1 2">
    <name type="scientific">Zopfia rhizophila CBS 207.26</name>
    <dbReference type="NCBI Taxonomy" id="1314779"/>
    <lineage>
        <taxon>Eukaryota</taxon>
        <taxon>Fungi</taxon>
        <taxon>Dikarya</taxon>
        <taxon>Ascomycota</taxon>
        <taxon>Pezizomycotina</taxon>
        <taxon>Dothideomycetes</taxon>
        <taxon>Dothideomycetes incertae sedis</taxon>
        <taxon>Zopfiaceae</taxon>
        <taxon>Zopfia</taxon>
    </lineage>
</organism>
<dbReference type="EMBL" id="ML994679">
    <property type="protein sequence ID" value="KAF2178055.1"/>
    <property type="molecule type" value="Genomic_DNA"/>
</dbReference>
<accession>A0A6A6DFX2</accession>
<sequence length="102" mass="11517">QTKVQPISCRPSRHGPNERGLLIWVISFLKPVRPFQLFRTSDRSKEITKKTIIVRHEDGCQGYYNLIKYIKAARCAYCGDRITGHTGPAGAGCAHKERCVNC</sequence>
<keyword evidence="2" id="KW-1185">Reference proteome</keyword>
<dbReference type="OrthoDB" id="3561817at2759"/>
<reference evidence="1" key="1">
    <citation type="journal article" date="2020" name="Stud. Mycol.">
        <title>101 Dothideomycetes genomes: a test case for predicting lifestyles and emergence of pathogens.</title>
        <authorList>
            <person name="Haridas S."/>
            <person name="Albert R."/>
            <person name="Binder M."/>
            <person name="Bloem J."/>
            <person name="Labutti K."/>
            <person name="Salamov A."/>
            <person name="Andreopoulos B."/>
            <person name="Baker S."/>
            <person name="Barry K."/>
            <person name="Bills G."/>
            <person name="Bluhm B."/>
            <person name="Cannon C."/>
            <person name="Castanera R."/>
            <person name="Culley D."/>
            <person name="Daum C."/>
            <person name="Ezra D."/>
            <person name="Gonzalez J."/>
            <person name="Henrissat B."/>
            <person name="Kuo A."/>
            <person name="Liang C."/>
            <person name="Lipzen A."/>
            <person name="Lutzoni F."/>
            <person name="Magnuson J."/>
            <person name="Mondo S."/>
            <person name="Nolan M."/>
            <person name="Ohm R."/>
            <person name="Pangilinan J."/>
            <person name="Park H.-J."/>
            <person name="Ramirez L."/>
            <person name="Alfaro M."/>
            <person name="Sun H."/>
            <person name="Tritt A."/>
            <person name="Yoshinaga Y."/>
            <person name="Zwiers L.-H."/>
            <person name="Turgeon B."/>
            <person name="Goodwin S."/>
            <person name="Spatafora J."/>
            <person name="Crous P."/>
            <person name="Grigoriev I."/>
        </authorList>
    </citation>
    <scope>NUCLEOTIDE SEQUENCE</scope>
    <source>
        <strain evidence="1">CBS 207.26</strain>
    </source>
</reference>
<proteinExistence type="predicted"/>
<evidence type="ECO:0000313" key="1">
    <source>
        <dbReference type="EMBL" id="KAF2178055.1"/>
    </source>
</evidence>
<dbReference type="Proteomes" id="UP000800200">
    <property type="component" value="Unassembled WGS sequence"/>
</dbReference>
<gene>
    <name evidence="1" type="ORF">K469DRAFT_600790</name>
</gene>
<feature type="non-terminal residue" evidence="1">
    <location>
        <position position="1"/>
    </location>
</feature>
<dbReference type="AlphaFoldDB" id="A0A6A6DFX2"/>
<protein>
    <submittedName>
        <fullName evidence="1">Uncharacterized protein</fullName>
    </submittedName>
</protein>